<protein>
    <submittedName>
        <fullName evidence="3 4">Transmembrane protein</fullName>
    </submittedName>
</protein>
<keyword evidence="1" id="KW-1133">Transmembrane helix</keyword>
<dbReference type="WBParaSite" id="SSTP_0000415900.1">
    <property type="protein sequence ID" value="SSTP_0000415900.1"/>
    <property type="gene ID" value="SSTP_0000415900"/>
</dbReference>
<name>A0A0K0E3T9_STRER</name>
<feature type="transmembrane region" description="Helical" evidence="1">
    <location>
        <begin position="111"/>
        <end position="129"/>
    </location>
</feature>
<accession>A0A0K0E3T9</accession>
<proteinExistence type="predicted"/>
<evidence type="ECO:0000313" key="3">
    <source>
        <dbReference type="WBParaSite" id="SSTP_0000415900.1"/>
    </source>
</evidence>
<sequence length="149" mass="17852">MSNNQLHHLFSLETFLKNDMYYWYKIITFISYIQCTTFTLFFASLHSIYLILYYKNFIQDLKLKNLSKLYLFFKSFDFLISVSFIYIIGTLLCFFGYIIGYNQKQEVVFTLYGYGIGGFLLLNCILMNLNKFFARKNQNLPTFCCQEEE</sequence>
<reference evidence="3" key="1">
    <citation type="submission" date="2015-08" db="UniProtKB">
        <authorList>
            <consortium name="WormBaseParasite"/>
        </authorList>
    </citation>
    <scope>IDENTIFICATION</scope>
</reference>
<evidence type="ECO:0000256" key="1">
    <source>
        <dbReference type="SAM" id="Phobius"/>
    </source>
</evidence>
<feature type="transmembrane region" description="Helical" evidence="1">
    <location>
        <begin position="22"/>
        <end position="54"/>
    </location>
</feature>
<keyword evidence="2" id="KW-1185">Reference proteome</keyword>
<evidence type="ECO:0000313" key="2">
    <source>
        <dbReference type="Proteomes" id="UP000035681"/>
    </source>
</evidence>
<dbReference type="WBParaSite" id="TCONS_00010625.p1">
    <property type="protein sequence ID" value="TCONS_00010625.p1"/>
    <property type="gene ID" value="XLOC_004010"/>
</dbReference>
<keyword evidence="1" id="KW-0812">Transmembrane</keyword>
<dbReference type="Proteomes" id="UP000035681">
    <property type="component" value="Unplaced"/>
</dbReference>
<feature type="transmembrane region" description="Helical" evidence="1">
    <location>
        <begin position="75"/>
        <end position="99"/>
    </location>
</feature>
<evidence type="ECO:0000313" key="4">
    <source>
        <dbReference type="WBParaSite" id="TCONS_00010625.p1"/>
    </source>
</evidence>
<keyword evidence="1" id="KW-0472">Membrane</keyword>
<dbReference type="AlphaFoldDB" id="A0A0K0E3T9"/>
<organism evidence="3">
    <name type="scientific">Strongyloides stercoralis</name>
    <name type="common">Threadworm</name>
    <dbReference type="NCBI Taxonomy" id="6248"/>
    <lineage>
        <taxon>Eukaryota</taxon>
        <taxon>Metazoa</taxon>
        <taxon>Ecdysozoa</taxon>
        <taxon>Nematoda</taxon>
        <taxon>Chromadorea</taxon>
        <taxon>Rhabditida</taxon>
        <taxon>Tylenchina</taxon>
        <taxon>Panagrolaimomorpha</taxon>
        <taxon>Strongyloidoidea</taxon>
        <taxon>Strongyloididae</taxon>
        <taxon>Strongyloides</taxon>
    </lineage>
</organism>